<dbReference type="SUPFAM" id="SSF53850">
    <property type="entry name" value="Periplasmic binding protein-like II"/>
    <property type="match status" value="1"/>
</dbReference>
<evidence type="ECO:0000313" key="3">
    <source>
        <dbReference type="Proteomes" id="UP000462435"/>
    </source>
</evidence>
<organism evidence="2 3">
    <name type="scientific">Herbaspirillum frisingense</name>
    <dbReference type="NCBI Taxonomy" id="92645"/>
    <lineage>
        <taxon>Bacteria</taxon>
        <taxon>Pseudomonadati</taxon>
        <taxon>Pseudomonadota</taxon>
        <taxon>Betaproteobacteria</taxon>
        <taxon>Burkholderiales</taxon>
        <taxon>Oxalobacteraceae</taxon>
        <taxon>Herbaspirillum</taxon>
    </lineage>
</organism>
<proteinExistence type="predicted"/>
<comment type="caution">
    <text evidence="2">The sequence shown here is derived from an EMBL/GenBank/DDBJ whole genome shotgun (WGS) entry which is preliminary data.</text>
</comment>
<sequence>MVANTLEPLLWFVESGLDIACLPDIAVRRQLDAQALASLLEEFNTDATIVQVLWPSSKQLSSKLRLFIDYIAEHIDLVQGNRL</sequence>
<dbReference type="AlphaFoldDB" id="A0A7V8JSS6"/>
<dbReference type="Pfam" id="PF03466">
    <property type="entry name" value="LysR_substrate"/>
    <property type="match status" value="1"/>
</dbReference>
<accession>A0A7V8JSS6</accession>
<protein>
    <recommendedName>
        <fullName evidence="1">LysR substrate-binding domain-containing protein</fullName>
    </recommendedName>
</protein>
<evidence type="ECO:0000259" key="1">
    <source>
        <dbReference type="Pfam" id="PF03466"/>
    </source>
</evidence>
<reference evidence="3" key="1">
    <citation type="journal article" date="2020" name="MBio">
        <title>Horizontal gene transfer to a defensive symbiont with a reduced genome amongst a multipartite beetle microbiome.</title>
        <authorList>
            <person name="Waterworth S.C."/>
            <person name="Florez L.V."/>
            <person name="Rees E.R."/>
            <person name="Hertweck C."/>
            <person name="Kaltenpoth M."/>
            <person name="Kwan J.C."/>
        </authorList>
    </citation>
    <scope>NUCLEOTIDE SEQUENCE [LARGE SCALE GENOMIC DNA]</scope>
</reference>
<gene>
    <name evidence="2" type="ORF">GAK35_03934</name>
</gene>
<name>A0A7V8JSS6_9BURK</name>
<feature type="domain" description="LysR substrate-binding" evidence="1">
    <location>
        <begin position="2"/>
        <end position="74"/>
    </location>
</feature>
<dbReference type="Gene3D" id="3.40.190.290">
    <property type="match status" value="1"/>
</dbReference>
<dbReference type="InterPro" id="IPR005119">
    <property type="entry name" value="LysR_subst-bd"/>
</dbReference>
<dbReference type="Proteomes" id="UP000462435">
    <property type="component" value="Unassembled WGS sequence"/>
</dbReference>
<dbReference type="EMBL" id="WNDX01000182">
    <property type="protein sequence ID" value="KAF1037440.1"/>
    <property type="molecule type" value="Genomic_DNA"/>
</dbReference>
<evidence type="ECO:0000313" key="2">
    <source>
        <dbReference type="EMBL" id="KAF1037440.1"/>
    </source>
</evidence>